<evidence type="ECO:0000256" key="2">
    <source>
        <dbReference type="PIRSR" id="PIRSR634015-3"/>
    </source>
</evidence>
<feature type="binding site" evidence="2">
    <location>
        <position position="378"/>
    </location>
    <ligand>
        <name>Zn(2+)</name>
        <dbReference type="ChEBI" id="CHEBI:29105"/>
        <note>catalytic</note>
    </ligand>
</feature>
<feature type="binding site" evidence="2">
    <location>
        <position position="359"/>
    </location>
    <ligand>
        <name>Zn(2+)</name>
        <dbReference type="ChEBI" id="CHEBI:29105"/>
        <note>catalytic</note>
    </ligand>
</feature>
<evidence type="ECO:0000313" key="5">
    <source>
        <dbReference type="EMBL" id="QNR25809.1"/>
    </source>
</evidence>
<organism evidence="5 6">
    <name type="scientific">Croceimicrobium hydrocarbonivorans</name>
    <dbReference type="NCBI Taxonomy" id="2761580"/>
    <lineage>
        <taxon>Bacteria</taxon>
        <taxon>Pseudomonadati</taxon>
        <taxon>Bacteroidota</taxon>
        <taxon>Flavobacteriia</taxon>
        <taxon>Flavobacteriales</taxon>
        <taxon>Owenweeksiaceae</taxon>
        <taxon>Croceimicrobium</taxon>
    </lineage>
</organism>
<name>A0A7H0VJB1_9FLAO</name>
<evidence type="ECO:0000259" key="4">
    <source>
        <dbReference type="Pfam" id="PF01433"/>
    </source>
</evidence>
<dbReference type="EMBL" id="CP060139">
    <property type="protein sequence ID" value="QNR25809.1"/>
    <property type="molecule type" value="Genomic_DNA"/>
</dbReference>
<feature type="binding site" evidence="2">
    <location>
        <position position="355"/>
    </location>
    <ligand>
        <name>Zn(2+)</name>
        <dbReference type="ChEBI" id="CHEBI:29105"/>
        <note>catalytic</note>
    </ligand>
</feature>
<keyword evidence="2" id="KW-0479">Metal-binding</keyword>
<feature type="signal peptide" evidence="3">
    <location>
        <begin position="1"/>
        <end position="19"/>
    </location>
</feature>
<dbReference type="InterPro" id="IPR027268">
    <property type="entry name" value="Peptidase_M4/M1_CTD_sf"/>
</dbReference>
<feature type="chain" id="PRO_5028927058" evidence="3">
    <location>
        <begin position="20"/>
        <end position="615"/>
    </location>
</feature>
<keyword evidence="3" id="KW-0732">Signal</keyword>
<dbReference type="Proteomes" id="UP000516305">
    <property type="component" value="Chromosome"/>
</dbReference>
<dbReference type="GO" id="GO:0008237">
    <property type="term" value="F:metallopeptidase activity"/>
    <property type="evidence" value="ECO:0007669"/>
    <property type="project" value="InterPro"/>
</dbReference>
<evidence type="ECO:0000256" key="1">
    <source>
        <dbReference type="PIRSR" id="PIRSR634015-1"/>
    </source>
</evidence>
<dbReference type="SUPFAM" id="SSF55486">
    <property type="entry name" value="Metalloproteases ('zincins'), catalytic domain"/>
    <property type="match status" value="1"/>
</dbReference>
<dbReference type="GO" id="GO:0008270">
    <property type="term" value="F:zinc ion binding"/>
    <property type="evidence" value="ECO:0007669"/>
    <property type="project" value="InterPro"/>
</dbReference>
<reference evidence="5 6" key="1">
    <citation type="submission" date="2020-08" db="EMBL/GenBank/DDBJ databases">
        <title>Croceimicrobium hydrocarbonivorans gen. nov., sp. nov., a novel marine bacterium isolated from a bacterial consortium that degrades polyethylene terephthalate.</title>
        <authorList>
            <person name="Liu R."/>
        </authorList>
    </citation>
    <scope>NUCLEOTIDE SEQUENCE [LARGE SCALE GENOMIC DNA]</scope>
    <source>
        <strain evidence="5 6">A20-9</strain>
    </source>
</reference>
<dbReference type="KEGG" id="chyd:H4K34_08185"/>
<dbReference type="CDD" id="cd09604">
    <property type="entry name" value="M1_APN_like"/>
    <property type="match status" value="1"/>
</dbReference>
<dbReference type="InterPro" id="IPR034015">
    <property type="entry name" value="M1_LTA4H"/>
</dbReference>
<proteinExistence type="predicted"/>
<dbReference type="Pfam" id="PF01433">
    <property type="entry name" value="Peptidase_M1"/>
    <property type="match status" value="1"/>
</dbReference>
<keyword evidence="2" id="KW-0862">Zinc</keyword>
<feature type="active site" description="Proton acceptor" evidence="1">
    <location>
        <position position="356"/>
    </location>
</feature>
<accession>A0A7H0VJB1</accession>
<gene>
    <name evidence="5" type="ORF">H4K34_08185</name>
</gene>
<feature type="domain" description="Peptidase M1 membrane alanine aminopeptidase" evidence="4">
    <location>
        <begin position="349"/>
        <end position="498"/>
    </location>
</feature>
<dbReference type="RefSeq" id="WP_210760334.1">
    <property type="nucleotide sequence ID" value="NZ_CP060139.1"/>
</dbReference>
<keyword evidence="6" id="KW-1185">Reference proteome</keyword>
<feature type="active site" description="Proton donor" evidence="1">
    <location>
        <position position="439"/>
    </location>
</feature>
<dbReference type="Gene3D" id="1.10.390.10">
    <property type="entry name" value="Neutral Protease Domain 2"/>
    <property type="match status" value="1"/>
</dbReference>
<protein>
    <submittedName>
        <fullName evidence="5">M1 family metallopeptidase</fullName>
    </submittedName>
</protein>
<evidence type="ECO:0000313" key="6">
    <source>
        <dbReference type="Proteomes" id="UP000516305"/>
    </source>
</evidence>
<dbReference type="PANTHER" id="PTHR45726:SF3">
    <property type="entry name" value="LEUKOTRIENE A-4 HYDROLASE"/>
    <property type="match status" value="1"/>
</dbReference>
<dbReference type="PANTHER" id="PTHR45726">
    <property type="entry name" value="LEUKOTRIENE A-4 HYDROLASE"/>
    <property type="match status" value="1"/>
</dbReference>
<dbReference type="AlphaFoldDB" id="A0A7H0VJB1"/>
<sequence length="615" mass="71896">MRKNTLKTLLALLPLSVMAQVPQGYWQQEVDYSIQIKLNTKNHQFNGTEQLKYFNHSPDTLNEVFFHLYFNAFQPNSMMDVRSRNLPDPDGRVKDRISKLKRDEIGIQKVKTFKMNGKEAFTQTEETLLKVLLPEALLPGDTAIFDLEFEGQVPVQIRRSGRNNEEGIDYTMTQWYPKIAAYDNMGWHADPYVAREFYAPFGKFEVQIELPSDYKVAATGSLQDFDSYWAAGELEDGVQFLDLKPWKPDVRTWTFKAENVHDFAWAADPDYIHSTVPMDSTLDLHFFYLEDYDKTWERLPKYTQQFFREMNKRYGRYPYPQFSAIQGGDGGMEYPMCTMLKGTGKISGLVGVTVHEGAHNWYYGILGSNELRFPWMDEGFTSFAESEVLNAISPRPVANPHANAYAAHAFLISKPEQNEALITMADRFERNRTYSINAYSRGEVFLAQLRYIIGDEAFDRGMKRFFNTWCFKHPEPWDLIRIMERESGMHLDWYYHQWVETTKTIDYGIARIEEGKGATKIYLERLGTMSMPLRIRVYLKDESVFNYYIPTLMQFGELKEEGYNTQKAWPWTHPEYEWLIPFEADKIEKVVIDEEGFMADINRSNNSYPREEGQN</sequence>
<comment type="cofactor">
    <cofactor evidence="2">
        <name>Zn(2+)</name>
        <dbReference type="ChEBI" id="CHEBI:29105"/>
    </cofactor>
    <text evidence="2">Binds 1 zinc ion per subunit.</text>
</comment>
<evidence type="ECO:0000256" key="3">
    <source>
        <dbReference type="SAM" id="SignalP"/>
    </source>
</evidence>
<dbReference type="InterPro" id="IPR014782">
    <property type="entry name" value="Peptidase_M1_dom"/>
</dbReference>